<accession>A0ABW5PLT3</accession>
<organism evidence="2 3">
    <name type="scientific">Terrilactibacillus laevilacticus</name>
    <dbReference type="NCBI Taxonomy" id="1380157"/>
    <lineage>
        <taxon>Bacteria</taxon>
        <taxon>Bacillati</taxon>
        <taxon>Bacillota</taxon>
        <taxon>Bacilli</taxon>
        <taxon>Bacillales</taxon>
        <taxon>Bacillaceae</taxon>
        <taxon>Terrilactibacillus</taxon>
    </lineage>
</organism>
<comment type="caution">
    <text evidence="2">The sequence shown here is derived from an EMBL/GenBank/DDBJ whole genome shotgun (WGS) entry which is preliminary data.</text>
</comment>
<gene>
    <name evidence="2" type="ORF">ACFSTF_03270</name>
</gene>
<proteinExistence type="predicted"/>
<feature type="transmembrane region" description="Helical" evidence="1">
    <location>
        <begin position="181"/>
        <end position="201"/>
    </location>
</feature>
<feature type="transmembrane region" description="Helical" evidence="1">
    <location>
        <begin position="152"/>
        <end position="174"/>
    </location>
</feature>
<name>A0ABW5PLT3_9BACI</name>
<dbReference type="RefSeq" id="WP_141189767.1">
    <property type="nucleotide sequence ID" value="NZ_JBHUMR010000007.1"/>
</dbReference>
<sequence>MLSVYWNLVKHDLKYRSNKNFNWKTFRFWTYVYCILFIIGVFGVFTYGSFHWKINLTTIWYFLWILPFFTFGMAIGKLKDEFKNGTYGWWLTLPYPRLTLILAKLSACAIQVVQIIIGIFVLITVLGGYISFLSPEGSMDRFVNFVKVGLTWNVIVILFVPIMLSLGLVVGVLVQSSLKPFLGFFWLLWGLFWVFFNVFGTKDNFGFFQSFFQTNPIRLETITTILTSWILSFLILILMAKVLEKYIKL</sequence>
<evidence type="ECO:0000313" key="2">
    <source>
        <dbReference type="EMBL" id="MFD2616335.1"/>
    </source>
</evidence>
<feature type="transmembrane region" description="Helical" evidence="1">
    <location>
        <begin position="112"/>
        <end position="132"/>
    </location>
</feature>
<feature type="transmembrane region" description="Helical" evidence="1">
    <location>
        <begin position="28"/>
        <end position="47"/>
    </location>
</feature>
<keyword evidence="1" id="KW-1133">Transmembrane helix</keyword>
<evidence type="ECO:0000313" key="3">
    <source>
        <dbReference type="Proteomes" id="UP001597458"/>
    </source>
</evidence>
<evidence type="ECO:0000256" key="1">
    <source>
        <dbReference type="SAM" id="Phobius"/>
    </source>
</evidence>
<keyword evidence="1" id="KW-0472">Membrane</keyword>
<keyword evidence="3" id="KW-1185">Reference proteome</keyword>
<feature type="transmembrane region" description="Helical" evidence="1">
    <location>
        <begin position="221"/>
        <end position="243"/>
    </location>
</feature>
<feature type="transmembrane region" description="Helical" evidence="1">
    <location>
        <begin position="59"/>
        <end position="75"/>
    </location>
</feature>
<keyword evidence="1" id="KW-0812">Transmembrane</keyword>
<dbReference type="Proteomes" id="UP001597458">
    <property type="component" value="Unassembled WGS sequence"/>
</dbReference>
<dbReference type="Pfam" id="PF12679">
    <property type="entry name" value="ABC2_membrane_2"/>
    <property type="match status" value="1"/>
</dbReference>
<dbReference type="EMBL" id="JBHUMR010000007">
    <property type="protein sequence ID" value="MFD2616335.1"/>
    <property type="molecule type" value="Genomic_DNA"/>
</dbReference>
<reference evidence="3" key="1">
    <citation type="journal article" date="2019" name="Int. J. Syst. Evol. Microbiol.">
        <title>The Global Catalogue of Microorganisms (GCM) 10K type strain sequencing project: providing services to taxonomists for standard genome sequencing and annotation.</title>
        <authorList>
            <consortium name="The Broad Institute Genomics Platform"/>
            <consortium name="The Broad Institute Genome Sequencing Center for Infectious Disease"/>
            <person name="Wu L."/>
            <person name="Ma J."/>
        </authorList>
    </citation>
    <scope>NUCLEOTIDE SEQUENCE [LARGE SCALE GENOMIC DNA]</scope>
    <source>
        <strain evidence="3">TISTR 2241</strain>
    </source>
</reference>
<protein>
    <submittedName>
        <fullName evidence="2">ABC transporter permease subunit</fullName>
    </submittedName>
</protein>